<dbReference type="RefSeq" id="WP_408091036.1">
    <property type="nucleotide sequence ID" value="NZ_JBELPY010000008.1"/>
</dbReference>
<evidence type="ECO:0000256" key="1">
    <source>
        <dbReference type="SAM" id="Phobius"/>
    </source>
</evidence>
<sequence>MISAEEKLQIENYLISKKLPLDILLEVKDHMISQIEESMKDDKINLEEAFSKVELSWKDNFSLTKYWMFFGHEKIPKIAKDIMKKKFNVILKKSFLLGLLFFGLFFLMIPFSNDLQSYKTLFVAVNSLFLLAPILLYLFNYKNEAYFKKDSKYKGKINFTLYQKNLTLLIVCFLGTGQIILKGGEELYNALVLNGNFSLVLLIGLSAYRLFVYTFAIFGIFNFLEHKKTLKTLHILD</sequence>
<feature type="transmembrane region" description="Helical" evidence="1">
    <location>
        <begin position="121"/>
        <end position="140"/>
    </location>
</feature>
<keyword evidence="3" id="KW-1185">Reference proteome</keyword>
<feature type="transmembrane region" description="Helical" evidence="1">
    <location>
        <begin position="90"/>
        <end position="109"/>
    </location>
</feature>
<dbReference type="Proteomes" id="UP001629058">
    <property type="component" value="Unassembled WGS sequence"/>
</dbReference>
<keyword evidence="1" id="KW-0472">Membrane</keyword>
<feature type="transmembrane region" description="Helical" evidence="1">
    <location>
        <begin position="161"/>
        <end position="181"/>
    </location>
</feature>
<proteinExistence type="predicted"/>
<evidence type="ECO:0000313" key="3">
    <source>
        <dbReference type="Proteomes" id="UP001629058"/>
    </source>
</evidence>
<accession>A0ABW8Y4N7</accession>
<dbReference type="EMBL" id="JBELPY010000008">
    <property type="protein sequence ID" value="MFL9834850.1"/>
    <property type="molecule type" value="Genomic_DNA"/>
</dbReference>
<comment type="caution">
    <text evidence="2">The sequence shown here is derived from an EMBL/GenBank/DDBJ whole genome shotgun (WGS) entry which is preliminary data.</text>
</comment>
<gene>
    <name evidence="2" type="ORF">ABS765_12505</name>
</gene>
<protein>
    <recommendedName>
        <fullName evidence="4">DUF5671 domain-containing protein</fullName>
    </recommendedName>
</protein>
<keyword evidence="1" id="KW-0812">Transmembrane</keyword>
<reference evidence="2 3" key="1">
    <citation type="submission" date="2024-06" db="EMBL/GenBank/DDBJ databases">
        <authorList>
            <person name="Kaempfer P."/>
            <person name="Viver T."/>
        </authorList>
    </citation>
    <scope>NUCLEOTIDE SEQUENCE [LARGE SCALE GENOMIC DNA]</scope>
    <source>
        <strain evidence="2 3">ST-37</strain>
    </source>
</reference>
<evidence type="ECO:0008006" key="4">
    <source>
        <dbReference type="Google" id="ProtNLM"/>
    </source>
</evidence>
<name>A0ABW8Y4N7_9FLAO</name>
<keyword evidence="1" id="KW-1133">Transmembrane helix</keyword>
<feature type="transmembrane region" description="Helical" evidence="1">
    <location>
        <begin position="201"/>
        <end position="224"/>
    </location>
</feature>
<evidence type="ECO:0000313" key="2">
    <source>
        <dbReference type="EMBL" id="MFL9834850.1"/>
    </source>
</evidence>
<organism evidence="2 3">
    <name type="scientific">Chryseobacterium terrae</name>
    <dbReference type="NCBI Taxonomy" id="3163299"/>
    <lineage>
        <taxon>Bacteria</taxon>
        <taxon>Pseudomonadati</taxon>
        <taxon>Bacteroidota</taxon>
        <taxon>Flavobacteriia</taxon>
        <taxon>Flavobacteriales</taxon>
        <taxon>Weeksellaceae</taxon>
        <taxon>Chryseobacterium group</taxon>
        <taxon>Chryseobacterium</taxon>
    </lineage>
</organism>